<gene>
    <name evidence="1" type="ORF">UA08_00354</name>
</gene>
<evidence type="ECO:0000313" key="1">
    <source>
        <dbReference type="EMBL" id="OKL64009.1"/>
    </source>
</evidence>
<accession>A0A225B7B5</accession>
<dbReference type="OrthoDB" id="5412936at2759"/>
<organism evidence="1 2">
    <name type="scientific">Talaromyces atroroseus</name>
    <dbReference type="NCBI Taxonomy" id="1441469"/>
    <lineage>
        <taxon>Eukaryota</taxon>
        <taxon>Fungi</taxon>
        <taxon>Dikarya</taxon>
        <taxon>Ascomycota</taxon>
        <taxon>Pezizomycotina</taxon>
        <taxon>Eurotiomycetes</taxon>
        <taxon>Eurotiomycetidae</taxon>
        <taxon>Eurotiales</taxon>
        <taxon>Trichocomaceae</taxon>
        <taxon>Talaromyces</taxon>
        <taxon>Talaromyces sect. Trachyspermi</taxon>
    </lineage>
</organism>
<evidence type="ECO:0000313" key="2">
    <source>
        <dbReference type="Proteomes" id="UP000214365"/>
    </source>
</evidence>
<keyword evidence="2" id="KW-1185">Reference proteome</keyword>
<reference evidence="1 2" key="1">
    <citation type="submission" date="2015-06" db="EMBL/GenBank/DDBJ databases">
        <title>Talaromyces atroroseus IBT 11181 draft genome.</title>
        <authorList>
            <person name="Rasmussen K.B."/>
            <person name="Rasmussen S."/>
            <person name="Petersen B."/>
            <person name="Sicheritz-Ponten T."/>
            <person name="Mortensen U.H."/>
            <person name="Thrane U."/>
        </authorList>
    </citation>
    <scope>NUCLEOTIDE SEQUENCE [LARGE SCALE GENOMIC DNA]</scope>
    <source>
        <strain evidence="1 2">IBT 11181</strain>
    </source>
</reference>
<comment type="caution">
    <text evidence="1">The sequence shown here is derived from an EMBL/GenBank/DDBJ whole genome shotgun (WGS) entry which is preliminary data.</text>
</comment>
<protein>
    <submittedName>
        <fullName evidence="1">Uncharacterized protein</fullName>
    </submittedName>
</protein>
<dbReference type="RefSeq" id="XP_020124130.1">
    <property type="nucleotide sequence ID" value="XM_020260151.1"/>
</dbReference>
<dbReference type="Proteomes" id="UP000214365">
    <property type="component" value="Unassembled WGS sequence"/>
</dbReference>
<sequence>MGCLRKISAETILSHLLSRTNVLHQKRYGPFFEEYGMDRIEKMVFDAFTPGMQTILDLDSIGLEELMEISGDPAIDKDAGIYLHIITTTQSSLDQVFWLYVGQSFELRECIGDHNDPEYHRKHPSLHYKVGDSIDDVKSNFVKIATVQGKQHRSMAYLLNIIEMFACCIFQTLRPNDLEKYLPTNVPKPWADQHLNLALPLWQGFSDQAMDETVVTRSFTECLFSTDPLVRQWAEHLRDVFHSLSSSPDPKKREYWRQLIMENFVQTGHNALMQKTEKKYGNYLRHGKECTIRINKQGHPTLCRGKYKLQVQSFNNLGFRLAQGQTVLVRPILMDNPSPLRYVWKASPGDPCSRLLFFVKATAHDQKEHSFFLSSGSKQAISYMNTFVDILEGLPLELSLQQPGRTSWKQVKGNSVYFENNQKLHGTD</sequence>
<proteinExistence type="predicted"/>
<dbReference type="AlphaFoldDB" id="A0A225B7B5"/>
<dbReference type="GeneID" id="31000109"/>
<dbReference type="STRING" id="1441469.A0A225B7B5"/>
<dbReference type="EMBL" id="LFMY01000001">
    <property type="protein sequence ID" value="OKL64009.1"/>
    <property type="molecule type" value="Genomic_DNA"/>
</dbReference>
<name>A0A225B7B5_TALAT</name>